<evidence type="ECO:0000313" key="2">
    <source>
        <dbReference type="EMBL" id="ETS86392.1"/>
    </source>
</evidence>
<dbReference type="InParanoid" id="W3XLQ1"/>
<dbReference type="HOGENOM" id="CLU_1138340_0_0_1"/>
<proteinExistence type="predicted"/>
<dbReference type="RefSeq" id="XP_007826992.1">
    <property type="nucleotide sequence ID" value="XM_007828801.1"/>
</dbReference>
<dbReference type="KEGG" id="pfy:PFICI_00220"/>
<name>W3XLQ1_PESFW</name>
<protein>
    <submittedName>
        <fullName evidence="2">Uncharacterized protein</fullName>
    </submittedName>
</protein>
<evidence type="ECO:0000256" key="1">
    <source>
        <dbReference type="SAM" id="MobiDB-lite"/>
    </source>
</evidence>
<gene>
    <name evidence="2" type="ORF">PFICI_00220</name>
</gene>
<dbReference type="GeneID" id="19265233"/>
<evidence type="ECO:0000313" key="3">
    <source>
        <dbReference type="Proteomes" id="UP000030651"/>
    </source>
</evidence>
<keyword evidence="3" id="KW-1185">Reference proteome</keyword>
<dbReference type="Proteomes" id="UP000030651">
    <property type="component" value="Unassembled WGS sequence"/>
</dbReference>
<accession>W3XLQ1</accession>
<feature type="region of interest" description="Disordered" evidence="1">
    <location>
        <begin position="215"/>
        <end position="244"/>
    </location>
</feature>
<dbReference type="EMBL" id="KI912109">
    <property type="protein sequence ID" value="ETS86392.1"/>
    <property type="molecule type" value="Genomic_DNA"/>
</dbReference>
<feature type="compositionally biased region" description="Low complexity" evidence="1">
    <location>
        <begin position="224"/>
        <end position="236"/>
    </location>
</feature>
<organism evidence="2 3">
    <name type="scientific">Pestalotiopsis fici (strain W106-1 / CGMCC3.15140)</name>
    <dbReference type="NCBI Taxonomy" id="1229662"/>
    <lineage>
        <taxon>Eukaryota</taxon>
        <taxon>Fungi</taxon>
        <taxon>Dikarya</taxon>
        <taxon>Ascomycota</taxon>
        <taxon>Pezizomycotina</taxon>
        <taxon>Sordariomycetes</taxon>
        <taxon>Xylariomycetidae</taxon>
        <taxon>Amphisphaeriales</taxon>
        <taxon>Sporocadaceae</taxon>
        <taxon>Pestalotiopsis</taxon>
    </lineage>
</organism>
<dbReference type="AlphaFoldDB" id="W3XLQ1"/>
<sequence length="244" mass="28005">MYSPTSANQPRRHRQLRPGVCSKRRVSFRCPNPECDTPFWPVILLPNAECKAISLEDVAEEEECSLGLPKDLSTLPRITCPTQSLPDADIDSYCTARSSMRSAFLRFRKVYGEESVEWKRVLGEFTIQCMLHQETLSKCTFDPFQIMNANHVSLVAQVETDCKMWFRRHLGDDQTRLWWEQVEELGWWLVHHDCKETPMREGPDDIVSEGRVAFRDPFSDSRRGSSSTDGGSFSSSVDDPFADF</sequence>
<dbReference type="OrthoDB" id="4769246at2759"/>
<reference evidence="3" key="1">
    <citation type="journal article" date="2015" name="BMC Genomics">
        <title>Genomic and transcriptomic analysis of the endophytic fungus Pestalotiopsis fici reveals its lifestyle and high potential for synthesis of natural products.</title>
        <authorList>
            <person name="Wang X."/>
            <person name="Zhang X."/>
            <person name="Liu L."/>
            <person name="Xiang M."/>
            <person name="Wang W."/>
            <person name="Sun X."/>
            <person name="Che Y."/>
            <person name="Guo L."/>
            <person name="Liu G."/>
            <person name="Guo L."/>
            <person name="Wang C."/>
            <person name="Yin W.B."/>
            <person name="Stadler M."/>
            <person name="Zhang X."/>
            <person name="Liu X."/>
        </authorList>
    </citation>
    <scope>NUCLEOTIDE SEQUENCE [LARGE SCALE GENOMIC DNA]</scope>
    <source>
        <strain evidence="3">W106-1 / CGMCC3.15140</strain>
    </source>
</reference>